<dbReference type="InterPro" id="IPR005279">
    <property type="entry name" value="Dipep/tripep_permease"/>
</dbReference>
<feature type="transmembrane region" description="Helical" evidence="8">
    <location>
        <begin position="287"/>
        <end position="310"/>
    </location>
</feature>
<feature type="transmembrane region" description="Helical" evidence="8">
    <location>
        <begin position="229"/>
        <end position="248"/>
    </location>
</feature>
<protein>
    <submittedName>
        <fullName evidence="10">Amino acid/peptide transporter</fullName>
    </submittedName>
</protein>
<feature type="transmembrane region" description="Helical" evidence="8">
    <location>
        <begin position="364"/>
        <end position="384"/>
    </location>
</feature>
<feature type="transmembrane region" description="Helical" evidence="8">
    <location>
        <begin position="66"/>
        <end position="87"/>
    </location>
</feature>
<dbReference type="GO" id="GO:0015833">
    <property type="term" value="P:peptide transport"/>
    <property type="evidence" value="ECO:0007669"/>
    <property type="project" value="UniProtKB-KW"/>
</dbReference>
<keyword evidence="3" id="KW-1003">Cell membrane</keyword>
<feature type="transmembrane region" description="Helical" evidence="8">
    <location>
        <begin position="99"/>
        <end position="119"/>
    </location>
</feature>
<dbReference type="InterPro" id="IPR050171">
    <property type="entry name" value="MFS_Transporters"/>
</dbReference>
<sequence>MNPIKEDAMMTTSTEKRFFGHPRQLGTLFYIEMWERFAFYGGQSLLMIYLYYKASQGGGLGMEQSLAAGLVGVYGGSIYLTTIVGGWLADRVLGTKNTLLLATVVMLGGTVLLVLLPGYASLVGLPFISLGSGSFKATASAMVGSLYEDESERELRDAGFSIFYTAINVGIFIGTLLVGYLQPKYGFRVAFAAAMGGMVLCLITLLQGRSKLPETPIPNPLPKEQRGKVVGIVAAILAVIGGAIGSGLVNLTNFSSVMLGLVCVISVGYFFVMFGDKNSTEADKRHLIAYVPLFVVMCLFWAMYLQMYSVVTVYFEETVPRKFGDFEVPIAWLVTFQSLSVIVLASAMAALWTKMGKRQPSSQMKFALAALVAGVGYLAFIPFLSTGTPMPIFVLMVVLVLLTVAELLLSPISLSFATKVAPEAFKTQMVSFNFLSLSLGFTLGGVLGDKLYTAETATSYYIMLAGMGIGSAVVLFVMMPMLKRLLHDVD</sequence>
<dbReference type="PANTHER" id="PTHR23517">
    <property type="entry name" value="RESISTANCE PROTEIN MDTM, PUTATIVE-RELATED-RELATED"/>
    <property type="match status" value="1"/>
</dbReference>
<evidence type="ECO:0000256" key="5">
    <source>
        <dbReference type="ARBA" id="ARBA00022856"/>
    </source>
</evidence>
<feature type="domain" description="Major facilitator superfamily (MFS) profile" evidence="9">
    <location>
        <begin position="1"/>
        <end position="483"/>
    </location>
</feature>
<dbReference type="SUPFAM" id="SSF103473">
    <property type="entry name" value="MFS general substrate transporter"/>
    <property type="match status" value="1"/>
</dbReference>
<dbReference type="Proteomes" id="UP000005837">
    <property type="component" value="Unassembled WGS sequence"/>
</dbReference>
<dbReference type="InterPro" id="IPR000109">
    <property type="entry name" value="POT_fam"/>
</dbReference>
<dbReference type="PANTHER" id="PTHR23517:SF15">
    <property type="entry name" value="PROTON-DEPENDENT OLIGOPEPTIDE FAMILY TRANSPORT PROTEIN"/>
    <property type="match status" value="1"/>
</dbReference>
<keyword evidence="4 8" id="KW-0812">Transmembrane</keyword>
<feature type="transmembrane region" description="Helical" evidence="8">
    <location>
        <begin position="460"/>
        <end position="482"/>
    </location>
</feature>
<evidence type="ECO:0000256" key="6">
    <source>
        <dbReference type="ARBA" id="ARBA00022989"/>
    </source>
</evidence>
<dbReference type="GO" id="GO:0005886">
    <property type="term" value="C:plasma membrane"/>
    <property type="evidence" value="ECO:0007669"/>
    <property type="project" value="UniProtKB-SubCell"/>
</dbReference>
<dbReference type="EMBL" id="ACEA01000053">
    <property type="protein sequence ID" value="EEG22900.1"/>
    <property type="molecule type" value="Genomic_DNA"/>
</dbReference>
<dbReference type="PROSITE" id="PS50850">
    <property type="entry name" value="MFS"/>
    <property type="match status" value="1"/>
</dbReference>
<feature type="transmembrane region" description="Helical" evidence="8">
    <location>
        <begin position="187"/>
        <end position="208"/>
    </location>
</feature>
<evidence type="ECO:0000256" key="2">
    <source>
        <dbReference type="ARBA" id="ARBA00022448"/>
    </source>
</evidence>
<keyword evidence="6 8" id="KW-1133">Transmembrane helix</keyword>
<keyword evidence="7 8" id="KW-0472">Membrane</keyword>
<dbReference type="GO" id="GO:1904680">
    <property type="term" value="F:peptide transmembrane transporter activity"/>
    <property type="evidence" value="ECO:0007669"/>
    <property type="project" value="InterPro"/>
</dbReference>
<feature type="transmembrane region" description="Helical" evidence="8">
    <location>
        <begin position="390"/>
        <end position="409"/>
    </location>
</feature>
<keyword evidence="5" id="KW-0653">Protein transport</keyword>
<dbReference type="CDD" id="cd17346">
    <property type="entry name" value="MFS_DtpA_like"/>
    <property type="match status" value="1"/>
</dbReference>
<accession>C0DYI1</accession>
<dbReference type="InterPro" id="IPR020846">
    <property type="entry name" value="MFS_dom"/>
</dbReference>
<dbReference type="Gene3D" id="1.20.1250.20">
    <property type="entry name" value="MFS general substrate transporter like domains"/>
    <property type="match status" value="1"/>
</dbReference>
<feature type="transmembrane region" description="Helical" evidence="8">
    <location>
        <begin position="254"/>
        <end position="275"/>
    </location>
</feature>
<feature type="transmembrane region" description="Helical" evidence="8">
    <location>
        <begin position="330"/>
        <end position="352"/>
    </location>
</feature>
<dbReference type="HOGENOM" id="CLU_004790_0_1_4"/>
<dbReference type="InterPro" id="IPR036259">
    <property type="entry name" value="MFS_trans_sf"/>
</dbReference>
<feature type="transmembrane region" description="Helical" evidence="8">
    <location>
        <begin position="37"/>
        <end position="54"/>
    </location>
</feature>
<evidence type="ECO:0000256" key="3">
    <source>
        <dbReference type="ARBA" id="ARBA00022475"/>
    </source>
</evidence>
<dbReference type="eggNOG" id="COG3104">
    <property type="taxonomic scope" value="Bacteria"/>
</dbReference>
<gene>
    <name evidence="10" type="ORF">EIKCOROL_02445</name>
</gene>
<dbReference type="NCBIfam" id="TIGR00924">
    <property type="entry name" value="yjdL_sub1_fam"/>
    <property type="match status" value="1"/>
</dbReference>
<evidence type="ECO:0000256" key="4">
    <source>
        <dbReference type="ARBA" id="ARBA00022692"/>
    </source>
</evidence>
<dbReference type="Pfam" id="PF00854">
    <property type="entry name" value="PTR2"/>
    <property type="match status" value="1"/>
</dbReference>
<reference evidence="10 11" key="1">
    <citation type="submission" date="2009-01" db="EMBL/GenBank/DDBJ databases">
        <authorList>
            <person name="Fulton L."/>
            <person name="Clifton S."/>
            <person name="Chinwalla A.T."/>
            <person name="Mitreva M."/>
            <person name="Sodergren E."/>
            <person name="Weinstock G."/>
            <person name="Clifton S."/>
            <person name="Dooling D.J."/>
            <person name="Fulton B."/>
            <person name="Minx P."/>
            <person name="Pepin K.H."/>
            <person name="Johnson M."/>
            <person name="Bhonagiri V."/>
            <person name="Nash W.E."/>
            <person name="Mardis E.R."/>
            <person name="Wilson R.K."/>
        </authorList>
    </citation>
    <scope>NUCLEOTIDE SEQUENCE [LARGE SCALE GENOMIC DNA]</scope>
    <source>
        <strain evidence="10 11">ATCC 23834</strain>
    </source>
</reference>
<evidence type="ECO:0000313" key="10">
    <source>
        <dbReference type="EMBL" id="EEG22900.1"/>
    </source>
</evidence>
<feature type="transmembrane region" description="Helical" evidence="8">
    <location>
        <begin position="430"/>
        <end position="448"/>
    </location>
</feature>
<dbReference type="AlphaFoldDB" id="C0DYI1"/>
<name>C0DYI1_EIKCO</name>
<comment type="subcellular location">
    <subcellularLocation>
        <location evidence="1">Cell membrane</location>
        <topology evidence="1">Multi-pass membrane protein</topology>
    </subcellularLocation>
</comment>
<evidence type="ECO:0000259" key="9">
    <source>
        <dbReference type="PROSITE" id="PS50850"/>
    </source>
</evidence>
<keyword evidence="2" id="KW-0813">Transport</keyword>
<keyword evidence="5" id="KW-0571">Peptide transport</keyword>
<feature type="transmembrane region" description="Helical" evidence="8">
    <location>
        <begin position="159"/>
        <end position="181"/>
    </location>
</feature>
<evidence type="ECO:0000256" key="8">
    <source>
        <dbReference type="SAM" id="Phobius"/>
    </source>
</evidence>
<proteinExistence type="predicted"/>
<evidence type="ECO:0000256" key="7">
    <source>
        <dbReference type="ARBA" id="ARBA00023136"/>
    </source>
</evidence>
<organism evidence="10 11">
    <name type="scientific">Eikenella corrodens ATCC 23834</name>
    <dbReference type="NCBI Taxonomy" id="546274"/>
    <lineage>
        <taxon>Bacteria</taxon>
        <taxon>Pseudomonadati</taxon>
        <taxon>Pseudomonadota</taxon>
        <taxon>Betaproteobacteria</taxon>
        <taxon>Neisseriales</taxon>
        <taxon>Neisseriaceae</taxon>
        <taxon>Eikenella</taxon>
    </lineage>
</organism>
<evidence type="ECO:0000256" key="1">
    <source>
        <dbReference type="ARBA" id="ARBA00004651"/>
    </source>
</evidence>
<comment type="caution">
    <text evidence="10">The sequence shown here is derived from an EMBL/GenBank/DDBJ whole genome shotgun (WGS) entry which is preliminary data.</text>
</comment>
<feature type="transmembrane region" description="Helical" evidence="8">
    <location>
        <begin position="125"/>
        <end position="147"/>
    </location>
</feature>
<evidence type="ECO:0000313" key="11">
    <source>
        <dbReference type="Proteomes" id="UP000005837"/>
    </source>
</evidence>